<dbReference type="EMBL" id="QGKX02000004">
    <property type="protein sequence ID" value="KAF3599296.1"/>
    <property type="molecule type" value="Genomic_DNA"/>
</dbReference>
<gene>
    <name evidence="1" type="ORF">F2Q69_00039002</name>
</gene>
<comment type="caution">
    <text evidence="1">The sequence shown here is derived from an EMBL/GenBank/DDBJ whole genome shotgun (WGS) entry which is preliminary data.</text>
</comment>
<proteinExistence type="predicted"/>
<dbReference type="Proteomes" id="UP000712600">
    <property type="component" value="Unassembled WGS sequence"/>
</dbReference>
<name>A0A8S9SCP4_BRACR</name>
<reference evidence="1" key="1">
    <citation type="submission" date="2019-12" db="EMBL/GenBank/DDBJ databases">
        <title>Genome sequencing and annotation of Brassica cretica.</title>
        <authorList>
            <person name="Studholme D.J."/>
            <person name="Sarris P."/>
        </authorList>
    </citation>
    <scope>NUCLEOTIDE SEQUENCE</scope>
    <source>
        <strain evidence="1">PFS-109/04</strain>
        <tissue evidence="1">Leaf</tissue>
    </source>
</reference>
<sequence length="108" mass="12150">MNHFCMMAEPVPIVTIARKEGLNSIFTLILHGSTNMILDKLVAIAGHAALCRNNRFVHVTAVTEMMKKLKEHANAENNMFEKEIILKYSATLEKLPENKISFAKVVLL</sequence>
<dbReference type="AlphaFoldDB" id="A0A8S9SCP4"/>
<evidence type="ECO:0000313" key="1">
    <source>
        <dbReference type="EMBL" id="KAF3599296.1"/>
    </source>
</evidence>
<organism evidence="1 2">
    <name type="scientific">Brassica cretica</name>
    <name type="common">Mustard</name>
    <dbReference type="NCBI Taxonomy" id="69181"/>
    <lineage>
        <taxon>Eukaryota</taxon>
        <taxon>Viridiplantae</taxon>
        <taxon>Streptophyta</taxon>
        <taxon>Embryophyta</taxon>
        <taxon>Tracheophyta</taxon>
        <taxon>Spermatophyta</taxon>
        <taxon>Magnoliopsida</taxon>
        <taxon>eudicotyledons</taxon>
        <taxon>Gunneridae</taxon>
        <taxon>Pentapetalae</taxon>
        <taxon>rosids</taxon>
        <taxon>malvids</taxon>
        <taxon>Brassicales</taxon>
        <taxon>Brassicaceae</taxon>
        <taxon>Brassiceae</taxon>
        <taxon>Brassica</taxon>
    </lineage>
</organism>
<protein>
    <submittedName>
        <fullName evidence="1">Uncharacterized protein</fullName>
    </submittedName>
</protein>
<evidence type="ECO:0000313" key="2">
    <source>
        <dbReference type="Proteomes" id="UP000712600"/>
    </source>
</evidence>
<accession>A0A8S9SCP4</accession>